<feature type="compositionally biased region" description="Basic and acidic residues" evidence="12">
    <location>
        <begin position="303"/>
        <end position="312"/>
    </location>
</feature>
<keyword evidence="11" id="KW-0407">Ion channel</keyword>
<feature type="transmembrane region" description="Helical" evidence="13">
    <location>
        <begin position="88"/>
        <end position="106"/>
    </location>
</feature>
<proteinExistence type="predicted"/>
<evidence type="ECO:0000256" key="11">
    <source>
        <dbReference type="ARBA" id="ARBA00023303"/>
    </source>
</evidence>
<dbReference type="InterPro" id="IPR005821">
    <property type="entry name" value="Ion_trans_dom"/>
</dbReference>
<accession>A0A075GZ34</accession>
<evidence type="ECO:0000256" key="12">
    <source>
        <dbReference type="SAM" id="MobiDB-lite"/>
    </source>
</evidence>
<keyword evidence="10 13" id="KW-0472">Membrane</keyword>
<evidence type="ECO:0000256" key="5">
    <source>
        <dbReference type="ARBA" id="ARBA00022826"/>
    </source>
</evidence>
<feature type="transmembrane region" description="Helical" evidence="13">
    <location>
        <begin position="208"/>
        <end position="232"/>
    </location>
</feature>
<dbReference type="EMBL" id="KF900804">
    <property type="protein sequence ID" value="AIF07507.1"/>
    <property type="molecule type" value="Genomic_DNA"/>
</dbReference>
<keyword evidence="2" id="KW-0813">Transport</keyword>
<dbReference type="SUPFAM" id="SSF81324">
    <property type="entry name" value="Voltage-gated potassium channels"/>
    <property type="match status" value="1"/>
</dbReference>
<feature type="transmembrane region" description="Helical" evidence="13">
    <location>
        <begin position="142"/>
        <end position="161"/>
    </location>
</feature>
<evidence type="ECO:0000256" key="6">
    <source>
        <dbReference type="ARBA" id="ARBA00022882"/>
    </source>
</evidence>
<dbReference type="PANTHER" id="PTHR11537">
    <property type="entry name" value="VOLTAGE-GATED POTASSIUM CHANNEL"/>
    <property type="match status" value="1"/>
</dbReference>
<keyword evidence="5" id="KW-0631">Potassium channel</keyword>
<dbReference type="Gene3D" id="1.20.120.350">
    <property type="entry name" value="Voltage-gated potassium channels. Chain C"/>
    <property type="match status" value="1"/>
</dbReference>
<reference evidence="15" key="1">
    <citation type="journal article" date="2014" name="Genome Biol. Evol.">
        <title>Pangenome evidence for extensive interdomain horizontal transfer affecting lineage core and shell genes in uncultured planktonic thaumarchaeota and euryarchaeota.</title>
        <authorList>
            <person name="Deschamps P."/>
            <person name="Zivanovic Y."/>
            <person name="Moreira D."/>
            <person name="Rodriguez-Valera F."/>
            <person name="Lopez-Garcia P."/>
        </authorList>
    </citation>
    <scope>NUCLEOTIDE SEQUENCE</scope>
</reference>
<keyword evidence="4 13" id="KW-0812">Transmembrane</keyword>
<dbReference type="GO" id="GO:0005249">
    <property type="term" value="F:voltage-gated potassium channel activity"/>
    <property type="evidence" value="ECO:0007669"/>
    <property type="project" value="InterPro"/>
</dbReference>
<dbReference type="PANTHER" id="PTHR11537:SF254">
    <property type="entry name" value="POTASSIUM VOLTAGE-GATED CHANNEL PROTEIN SHAB"/>
    <property type="match status" value="1"/>
</dbReference>
<dbReference type="GO" id="GO:0008076">
    <property type="term" value="C:voltage-gated potassium channel complex"/>
    <property type="evidence" value="ECO:0007669"/>
    <property type="project" value="InterPro"/>
</dbReference>
<evidence type="ECO:0000313" key="15">
    <source>
        <dbReference type="EMBL" id="AIF07507.1"/>
    </source>
</evidence>
<evidence type="ECO:0000256" key="2">
    <source>
        <dbReference type="ARBA" id="ARBA00022448"/>
    </source>
</evidence>
<keyword evidence="3" id="KW-0633">Potassium transport</keyword>
<organism evidence="15">
    <name type="scientific">uncultured marine group II/III euryarchaeote KM3_203_B10</name>
    <dbReference type="NCBI Taxonomy" id="1457981"/>
    <lineage>
        <taxon>Archaea</taxon>
        <taxon>Methanobacteriati</taxon>
        <taxon>Methanobacteriota</taxon>
        <taxon>environmental samples</taxon>
    </lineage>
</organism>
<dbReference type="InterPro" id="IPR027359">
    <property type="entry name" value="Volt_channel_dom_sf"/>
</dbReference>
<gene>
    <name evidence="15" type="primary">kch</name>
    <name evidence="15" type="synonym">mthK</name>
    <name evidence="15" type="synonym">pch</name>
    <name evidence="15" type="synonym">trkA</name>
</gene>
<feature type="domain" description="Ion transport" evidence="14">
    <location>
        <begin position="23"/>
        <end position="241"/>
    </location>
</feature>
<keyword evidence="8 13" id="KW-1133">Transmembrane helix</keyword>
<dbReference type="Gene3D" id="1.10.287.70">
    <property type="match status" value="1"/>
</dbReference>
<evidence type="ECO:0000256" key="8">
    <source>
        <dbReference type="ARBA" id="ARBA00022989"/>
    </source>
</evidence>
<keyword evidence="9" id="KW-0406">Ion transport</keyword>
<evidence type="ECO:0000256" key="3">
    <source>
        <dbReference type="ARBA" id="ARBA00022538"/>
    </source>
</evidence>
<evidence type="ECO:0000256" key="13">
    <source>
        <dbReference type="SAM" id="Phobius"/>
    </source>
</evidence>
<dbReference type="AlphaFoldDB" id="A0A075GZ34"/>
<evidence type="ECO:0000256" key="7">
    <source>
        <dbReference type="ARBA" id="ARBA00022958"/>
    </source>
</evidence>
<evidence type="ECO:0000256" key="1">
    <source>
        <dbReference type="ARBA" id="ARBA00004141"/>
    </source>
</evidence>
<dbReference type="Pfam" id="PF00520">
    <property type="entry name" value="Ion_trans"/>
    <property type="match status" value="1"/>
</dbReference>
<name>A0A075GZ34_9EURY</name>
<comment type="subcellular location">
    <subcellularLocation>
        <location evidence="1">Membrane</location>
        <topology evidence="1">Multi-pass membrane protein</topology>
    </subcellularLocation>
</comment>
<protein>
    <submittedName>
        <fullName evidence="15">Ion transport 2 domain-containing protein (Kch, trkA, mthK, pch)</fullName>
    </submittedName>
</protein>
<keyword evidence="6" id="KW-0851">Voltage-gated channel</keyword>
<sequence>MGEDEERPKYTTLERPRWVNDIAMLSLTLVSLTIIVYDTETSLLSTNPERWKLLSFIDLLLIAYFVADLAEDHTRCLDRTDWWRRNGILVLALFPLYATAIPGFGWAGMLRFIRLVPGFMAILRLLNVSGEEEISVQRQVQHLFTIVFILIISGGVLALMFETQHMEECTADPRCDENQMVQTVEDAIWWSIETATTVGYGEFAPKSIGARAVATVLLFVGIGLVATLAASLSQLFYSAAHRDDSNGGRGGERLLGQLEMVTELRDKGMLTSDEFDAAKRMLFRTDNSDDPADSLPRALARAKEIRGQERSQHRSRALQARKALEEVASDSDSD</sequence>
<feature type="region of interest" description="Disordered" evidence="12">
    <location>
        <begin position="303"/>
        <end position="334"/>
    </location>
</feature>
<dbReference type="InterPro" id="IPR028325">
    <property type="entry name" value="VG_K_chnl"/>
</dbReference>
<dbReference type="GO" id="GO:0001508">
    <property type="term" value="P:action potential"/>
    <property type="evidence" value="ECO:0007669"/>
    <property type="project" value="TreeGrafter"/>
</dbReference>
<evidence type="ECO:0000256" key="10">
    <source>
        <dbReference type="ARBA" id="ARBA00023136"/>
    </source>
</evidence>
<keyword evidence="7" id="KW-0630">Potassium</keyword>
<evidence type="ECO:0000259" key="14">
    <source>
        <dbReference type="Pfam" id="PF00520"/>
    </source>
</evidence>
<evidence type="ECO:0000256" key="4">
    <source>
        <dbReference type="ARBA" id="ARBA00022692"/>
    </source>
</evidence>
<evidence type="ECO:0000256" key="9">
    <source>
        <dbReference type="ARBA" id="ARBA00023065"/>
    </source>
</evidence>